<protein>
    <recommendedName>
        <fullName evidence="5">Serpin B8</fullName>
    </recommendedName>
</protein>
<dbReference type="InterPro" id="IPR023795">
    <property type="entry name" value="Serpin_CS"/>
</dbReference>
<evidence type="ECO:0000256" key="3">
    <source>
        <dbReference type="ARBA" id="ARBA00022900"/>
    </source>
</evidence>
<dbReference type="Pfam" id="PF00079">
    <property type="entry name" value="Serpin"/>
    <property type="match status" value="1"/>
</dbReference>
<keyword evidence="3" id="KW-0722">Serine protease inhibitor</keyword>
<dbReference type="InterPro" id="IPR042178">
    <property type="entry name" value="Serpin_sf_1"/>
</dbReference>
<reference evidence="7" key="1">
    <citation type="submission" date="2025-08" db="UniProtKB">
        <authorList>
            <consortium name="Ensembl"/>
        </authorList>
    </citation>
    <scope>IDENTIFICATION</scope>
</reference>
<name>A0A8C2UP27_CHILA</name>
<comment type="similarity">
    <text evidence="1">Belongs to the serpin family. Ov-serpin subfamily.</text>
</comment>
<dbReference type="Gene3D" id="2.30.39.10">
    <property type="entry name" value="Alpha-1-antitrypsin, domain 1"/>
    <property type="match status" value="2"/>
</dbReference>
<evidence type="ECO:0000256" key="1">
    <source>
        <dbReference type="ARBA" id="ARBA00006426"/>
    </source>
</evidence>
<dbReference type="Gene3D" id="3.30.497.10">
    <property type="entry name" value="Antithrombin, subunit I, domain 2"/>
    <property type="match status" value="1"/>
</dbReference>
<evidence type="ECO:0000259" key="6">
    <source>
        <dbReference type="SMART" id="SM00093"/>
    </source>
</evidence>
<dbReference type="PANTHER" id="PTHR11461">
    <property type="entry name" value="SERINE PROTEASE INHIBITOR, SERPIN"/>
    <property type="match status" value="1"/>
</dbReference>
<comment type="function">
    <text evidence="4">Has an important role in epithelial desmosome-mediated cell-cell adhesion.</text>
</comment>
<sequence>MGLPSRPAMLDCIMNTLSEANGAFAIRLLKLLGQNDPERNVFYSPLSVSSALAMVLLGAKGSTAAQIVQALALNTEDGIHQGFQSLLTQVHRPGAPFSLSIANGLFGEKSCKFLSSFQESCLQFYQAKVKQLPFAKAPERSRKHINAWVSKKTEGKIHKLLEKNSIEADCRLVLINAVYFKGRWDKQFRESLTRTMPFKISQKEQRPVQMMVQSGTFPLAHVSEVQARVLELPYEGQELSMVVVLPDEGVDLSTVEKTLTIEKFQTWTSPEHLNNTKVTVLLPRFKLQEDYDMGSGLQDIGVVDAFHPGKTDLSGMLAESNVCVSTFLHKSVVEVKEEGTEAAAATSSVVVFGCKLEVSVSRFCADQPFLFFIRHNSTNSLLFCGRFSSP</sequence>
<evidence type="ECO:0000256" key="2">
    <source>
        <dbReference type="ARBA" id="ARBA00022690"/>
    </source>
</evidence>
<gene>
    <name evidence="7" type="primary">LOC102019580</name>
</gene>
<dbReference type="GO" id="GO:0005615">
    <property type="term" value="C:extracellular space"/>
    <property type="evidence" value="ECO:0007669"/>
    <property type="project" value="InterPro"/>
</dbReference>
<dbReference type="Proteomes" id="UP000694398">
    <property type="component" value="Unassembled WGS sequence"/>
</dbReference>
<evidence type="ECO:0000256" key="5">
    <source>
        <dbReference type="ARBA" id="ARBA00071177"/>
    </source>
</evidence>
<evidence type="ECO:0000256" key="4">
    <source>
        <dbReference type="ARBA" id="ARBA00059476"/>
    </source>
</evidence>
<evidence type="ECO:0000313" key="7">
    <source>
        <dbReference type="Ensembl" id="ENSCLAP00000003727.1"/>
    </source>
</evidence>
<dbReference type="PANTHER" id="PTHR11461:SF350">
    <property type="entry name" value="SERPIN B9"/>
    <property type="match status" value="1"/>
</dbReference>
<keyword evidence="2" id="KW-0646">Protease inhibitor</keyword>
<dbReference type="InterPro" id="IPR000215">
    <property type="entry name" value="Serpin_fam"/>
</dbReference>
<dbReference type="PROSITE" id="PS00284">
    <property type="entry name" value="SERPIN"/>
    <property type="match status" value="1"/>
</dbReference>
<dbReference type="AlphaFoldDB" id="A0A8C2UP27"/>
<dbReference type="InterPro" id="IPR042185">
    <property type="entry name" value="Serpin_sf_2"/>
</dbReference>
<dbReference type="FunFam" id="3.30.497.10:FF:000018">
    <property type="entry name" value="Serpin family B member 8"/>
    <property type="match status" value="1"/>
</dbReference>
<organism evidence="7 8">
    <name type="scientific">Chinchilla lanigera</name>
    <name type="common">Long-tailed chinchilla</name>
    <name type="synonym">Chinchilla villidera</name>
    <dbReference type="NCBI Taxonomy" id="34839"/>
    <lineage>
        <taxon>Eukaryota</taxon>
        <taxon>Metazoa</taxon>
        <taxon>Chordata</taxon>
        <taxon>Craniata</taxon>
        <taxon>Vertebrata</taxon>
        <taxon>Euteleostomi</taxon>
        <taxon>Mammalia</taxon>
        <taxon>Eutheria</taxon>
        <taxon>Euarchontoglires</taxon>
        <taxon>Glires</taxon>
        <taxon>Rodentia</taxon>
        <taxon>Hystricomorpha</taxon>
        <taxon>Chinchillidae</taxon>
        <taxon>Chinchilla</taxon>
    </lineage>
</organism>
<dbReference type="GeneTree" id="ENSGT00940000154931"/>
<dbReference type="InterPro" id="IPR023796">
    <property type="entry name" value="Serpin_dom"/>
</dbReference>
<dbReference type="SUPFAM" id="SSF56574">
    <property type="entry name" value="Serpins"/>
    <property type="match status" value="1"/>
</dbReference>
<dbReference type="GO" id="GO:0004867">
    <property type="term" value="F:serine-type endopeptidase inhibitor activity"/>
    <property type="evidence" value="ECO:0007669"/>
    <property type="project" value="UniProtKB-KW"/>
</dbReference>
<dbReference type="InterPro" id="IPR036186">
    <property type="entry name" value="Serpin_sf"/>
</dbReference>
<proteinExistence type="inferred from homology"/>
<feature type="domain" description="Serpin" evidence="6">
    <location>
        <begin position="26"/>
        <end position="390"/>
    </location>
</feature>
<dbReference type="Ensembl" id="ENSCLAT00000003803.1">
    <property type="protein sequence ID" value="ENSCLAP00000003727.1"/>
    <property type="gene ID" value="ENSCLAG00000002657.1"/>
</dbReference>
<evidence type="ECO:0000313" key="8">
    <source>
        <dbReference type="Proteomes" id="UP000694398"/>
    </source>
</evidence>
<dbReference type="SMART" id="SM00093">
    <property type="entry name" value="SERPIN"/>
    <property type="match status" value="1"/>
</dbReference>
<dbReference type="OMA" id="SYTRKMP"/>
<dbReference type="FunFam" id="2.30.39.10:FF:000014">
    <property type="entry name" value="Serpin family B member 9"/>
    <property type="match status" value="1"/>
</dbReference>
<keyword evidence="8" id="KW-1185">Reference proteome</keyword>
<reference evidence="7" key="2">
    <citation type="submission" date="2025-09" db="UniProtKB">
        <authorList>
            <consortium name="Ensembl"/>
        </authorList>
    </citation>
    <scope>IDENTIFICATION</scope>
</reference>
<dbReference type="GO" id="GO:0005737">
    <property type="term" value="C:cytoplasm"/>
    <property type="evidence" value="ECO:0007669"/>
    <property type="project" value="TreeGrafter"/>
</dbReference>
<accession>A0A8C2UP27</accession>